<dbReference type="PANTHER" id="PTHR12729">
    <property type="entry name" value="TRNA(HIS) GUANYLYLTRANSFERASE-RELATED"/>
    <property type="match status" value="1"/>
</dbReference>
<evidence type="ECO:0000259" key="12">
    <source>
        <dbReference type="Pfam" id="PF04446"/>
    </source>
</evidence>
<feature type="domain" description="Thg1 C-terminal" evidence="13">
    <location>
        <begin position="160"/>
        <end position="274"/>
    </location>
</feature>
<dbReference type="InterPro" id="IPR007537">
    <property type="entry name" value="tRNAHis_GuaTrfase_Thg1"/>
</dbReference>
<feature type="domain" description="tRNAHis guanylyltransferase catalytic" evidence="12">
    <location>
        <begin position="28"/>
        <end position="157"/>
    </location>
</feature>
<dbReference type="Pfam" id="PF14413">
    <property type="entry name" value="Thg1C"/>
    <property type="match status" value="1"/>
</dbReference>
<keyword evidence="7 11" id="KW-0547">Nucleotide-binding</keyword>
<keyword evidence="3 11" id="KW-0808">Transferase</keyword>
<dbReference type="PIRSF" id="PIRSF028980">
    <property type="entry name" value="tRNAHis_guanylyltransferase"/>
    <property type="match status" value="1"/>
</dbReference>
<dbReference type="PANTHER" id="PTHR12729:SF6">
    <property type="entry name" value="TRNA(HIS) GUANYLYLTRANSFERASE-RELATED"/>
    <property type="match status" value="1"/>
</dbReference>
<keyword evidence="4 11" id="KW-0819">tRNA processing</keyword>
<sequence>MRIGAHWLQRRLRLLSAVCRRGMAKSKFEYVRDFEAPDTCLPNCWVVVRVDGRNFHRFSEKHNFEKPNDIRALQLMNRCAQNVMEELKDICLAYGQSDEYSFVFHKKSSWYKRRASKFMTHVVSQLASSYVFYWKEFFPNQPILYPPGFDGRVILYPSEQNLKDYLSWRQADCHINNLYNTVFWMLVQRGGLTPAQAQKRLQGTLAADKNEILFSEFNINYNNEPLMYRKGSVILKKKVNEISTKVIKLKGEEEIEVEVSRSRNQFAILHCDIISDTFWEENPDIFSGES</sequence>
<dbReference type="EC" id="2.7.7.79" evidence="11"/>
<dbReference type="InterPro" id="IPR024956">
    <property type="entry name" value="tRNAHis_GuaTrfase_cat"/>
</dbReference>
<evidence type="ECO:0000313" key="15">
    <source>
        <dbReference type="Proteomes" id="UP001162483"/>
    </source>
</evidence>
<evidence type="ECO:0000313" key="14">
    <source>
        <dbReference type="EMBL" id="CAI9586353.1"/>
    </source>
</evidence>
<protein>
    <recommendedName>
        <fullName evidence="11">tRNA(His) guanylyltransferase</fullName>
        <ecNumber evidence="11">2.7.7.79</ecNumber>
    </recommendedName>
    <alternativeName>
        <fullName evidence="11">tRNA-histidine guanylyltransferase</fullName>
    </alternativeName>
</protein>
<accession>A0ABN9ESN7</accession>
<dbReference type="Pfam" id="PF04446">
    <property type="entry name" value="Thg1"/>
    <property type="match status" value="1"/>
</dbReference>
<keyword evidence="15" id="KW-1185">Reference proteome</keyword>
<evidence type="ECO:0000256" key="10">
    <source>
        <dbReference type="ARBA" id="ARBA00047281"/>
    </source>
</evidence>
<evidence type="ECO:0000256" key="4">
    <source>
        <dbReference type="ARBA" id="ARBA00022694"/>
    </source>
</evidence>
<comment type="catalytic activity">
    <reaction evidence="10 11">
        <text>a 5'-end ribonucleotide-tRNA(His) + GTP + ATP + H2O = a 5'-end phospho-guanosine-ribonucleotide-tRNA(His) + AMP + 2 diphosphate + H(+)</text>
        <dbReference type="Rhea" id="RHEA:54564"/>
        <dbReference type="Rhea" id="RHEA-COMP:14193"/>
        <dbReference type="Rhea" id="RHEA-COMP:14917"/>
        <dbReference type="ChEBI" id="CHEBI:15377"/>
        <dbReference type="ChEBI" id="CHEBI:15378"/>
        <dbReference type="ChEBI" id="CHEBI:30616"/>
        <dbReference type="ChEBI" id="CHEBI:33019"/>
        <dbReference type="ChEBI" id="CHEBI:37565"/>
        <dbReference type="ChEBI" id="CHEBI:138282"/>
        <dbReference type="ChEBI" id="CHEBI:141847"/>
        <dbReference type="ChEBI" id="CHEBI:456215"/>
        <dbReference type="EC" id="2.7.7.79"/>
    </reaction>
</comment>
<dbReference type="InterPro" id="IPR025845">
    <property type="entry name" value="Thg1_C_dom"/>
</dbReference>
<comment type="cofactor">
    <cofactor evidence="1 11">
        <name>Mg(2+)</name>
        <dbReference type="ChEBI" id="CHEBI:18420"/>
    </cofactor>
</comment>
<gene>
    <name evidence="14" type="ORF">SPARVUS_LOCUS10352380</name>
</gene>
<keyword evidence="8 11" id="KW-0460">Magnesium</keyword>
<evidence type="ECO:0000256" key="3">
    <source>
        <dbReference type="ARBA" id="ARBA00022679"/>
    </source>
</evidence>
<organism evidence="14 15">
    <name type="scientific">Staurois parvus</name>
    <dbReference type="NCBI Taxonomy" id="386267"/>
    <lineage>
        <taxon>Eukaryota</taxon>
        <taxon>Metazoa</taxon>
        <taxon>Chordata</taxon>
        <taxon>Craniata</taxon>
        <taxon>Vertebrata</taxon>
        <taxon>Euteleostomi</taxon>
        <taxon>Amphibia</taxon>
        <taxon>Batrachia</taxon>
        <taxon>Anura</taxon>
        <taxon>Neobatrachia</taxon>
        <taxon>Ranoidea</taxon>
        <taxon>Ranidae</taxon>
        <taxon>Staurois</taxon>
    </lineage>
</organism>
<evidence type="ECO:0000256" key="11">
    <source>
        <dbReference type="PIRNR" id="PIRNR028980"/>
    </source>
</evidence>
<dbReference type="EMBL" id="CATNWA010015743">
    <property type="protein sequence ID" value="CAI9586353.1"/>
    <property type="molecule type" value="Genomic_DNA"/>
</dbReference>
<evidence type="ECO:0000256" key="2">
    <source>
        <dbReference type="ARBA" id="ARBA00010113"/>
    </source>
</evidence>
<evidence type="ECO:0000256" key="1">
    <source>
        <dbReference type="ARBA" id="ARBA00001946"/>
    </source>
</evidence>
<evidence type="ECO:0000256" key="8">
    <source>
        <dbReference type="ARBA" id="ARBA00022842"/>
    </source>
</evidence>
<evidence type="ECO:0000256" key="9">
    <source>
        <dbReference type="ARBA" id="ARBA00023134"/>
    </source>
</evidence>
<name>A0ABN9ESN7_9NEOB</name>
<evidence type="ECO:0000259" key="13">
    <source>
        <dbReference type="Pfam" id="PF14413"/>
    </source>
</evidence>
<evidence type="ECO:0000256" key="6">
    <source>
        <dbReference type="ARBA" id="ARBA00022723"/>
    </source>
</evidence>
<comment type="similarity">
    <text evidence="2 11">Belongs to the tRNA(His) guanylyltransferase family.</text>
</comment>
<reference evidence="14" key="1">
    <citation type="submission" date="2023-05" db="EMBL/GenBank/DDBJ databases">
        <authorList>
            <person name="Stuckert A."/>
        </authorList>
    </citation>
    <scope>NUCLEOTIDE SEQUENCE</scope>
</reference>
<comment type="caution">
    <text evidence="14">The sequence shown here is derived from an EMBL/GenBank/DDBJ whole genome shotgun (WGS) entry which is preliminary data.</text>
</comment>
<keyword evidence="9 11" id="KW-0342">GTP-binding</keyword>
<comment type="function">
    <text evidence="11">Adds a GMP to the 5'-end of tRNA(His) after transcription and RNase P cleavage.</text>
</comment>
<evidence type="ECO:0000256" key="5">
    <source>
        <dbReference type="ARBA" id="ARBA00022695"/>
    </source>
</evidence>
<keyword evidence="6 11" id="KW-0479">Metal-binding</keyword>
<dbReference type="InterPro" id="IPR038469">
    <property type="entry name" value="tRNAHis_GuaTrfase_Thg1_sf"/>
</dbReference>
<dbReference type="Gene3D" id="3.30.70.3000">
    <property type="match status" value="1"/>
</dbReference>
<dbReference type="Proteomes" id="UP001162483">
    <property type="component" value="Unassembled WGS sequence"/>
</dbReference>
<keyword evidence="5 11" id="KW-0548">Nucleotidyltransferase</keyword>
<evidence type="ECO:0000256" key="7">
    <source>
        <dbReference type="ARBA" id="ARBA00022741"/>
    </source>
</evidence>
<proteinExistence type="inferred from homology"/>